<dbReference type="GO" id="GO:0000727">
    <property type="term" value="P:double-strand break repair via break-induced replication"/>
    <property type="evidence" value="ECO:0007669"/>
    <property type="project" value="TreeGrafter"/>
</dbReference>
<keyword evidence="10" id="KW-1185">Reference proteome</keyword>
<dbReference type="Pfam" id="PF05916">
    <property type="entry name" value="Sld5"/>
    <property type="match status" value="1"/>
</dbReference>
<dbReference type="CDD" id="cd21694">
    <property type="entry name" value="GINS_B_Psf2"/>
    <property type="match status" value="1"/>
</dbReference>
<sequence>MSLDASQFEAFSASELAFLAEDELITILPRQNLSRMDFKGWVQPALRALRRSEVPLWLAVILKRQDRCTIIYPNWLDATYLKTVLEAEGRDSASFAALPYMWQELSDTILAEAAEDCQGSVAEIMRTLQELKELRLNKLRQGVLVNNDSHLRMDGIGSAELNLVKPILSKTMRTLQTVKDAQEVETV</sequence>
<reference evidence="9 10" key="1">
    <citation type="journal article" date="2023" name="Elife">
        <title>Identification of key yeast species and microbe-microbe interactions impacting larval growth of Drosophila in the wild.</title>
        <authorList>
            <person name="Mure A."/>
            <person name="Sugiura Y."/>
            <person name="Maeda R."/>
            <person name="Honda K."/>
            <person name="Sakurai N."/>
            <person name="Takahashi Y."/>
            <person name="Watada M."/>
            <person name="Katoh T."/>
            <person name="Gotoh A."/>
            <person name="Gotoh Y."/>
            <person name="Taniguchi I."/>
            <person name="Nakamura K."/>
            <person name="Hayashi T."/>
            <person name="Katayama T."/>
            <person name="Uemura T."/>
            <person name="Hattori Y."/>
        </authorList>
    </citation>
    <scope>NUCLEOTIDE SEQUENCE [LARGE SCALE GENOMIC DNA]</scope>
    <source>
        <strain evidence="9 10">SB-73</strain>
    </source>
</reference>
<dbReference type="Gene3D" id="3.40.5.50">
    <property type="match status" value="1"/>
</dbReference>
<comment type="subunit">
    <text evidence="6">Component of the GINS complex.</text>
</comment>
<evidence type="ECO:0000256" key="1">
    <source>
        <dbReference type="ARBA" id="ARBA00004123"/>
    </source>
</evidence>
<name>A0AAV5RP04_STABA</name>
<dbReference type="PIRSF" id="PIRSF028998">
    <property type="entry name" value="GINS_Psf2_subgr"/>
    <property type="match status" value="1"/>
</dbReference>
<evidence type="ECO:0000259" key="8">
    <source>
        <dbReference type="Pfam" id="PF25005"/>
    </source>
</evidence>
<evidence type="ECO:0000256" key="5">
    <source>
        <dbReference type="ARBA" id="ARBA00023242"/>
    </source>
</evidence>
<evidence type="ECO:0000256" key="4">
    <source>
        <dbReference type="ARBA" id="ARBA00022705"/>
    </source>
</evidence>
<evidence type="ECO:0000256" key="6">
    <source>
        <dbReference type="PIRNR" id="PIRNR028998"/>
    </source>
</evidence>
<dbReference type="Gene3D" id="1.20.58.1020">
    <property type="match status" value="1"/>
</dbReference>
<keyword evidence="5 6" id="KW-0539">Nucleus</keyword>
<dbReference type="AlphaFoldDB" id="A0AAV5RP04"/>
<dbReference type="InterPro" id="IPR056784">
    <property type="entry name" value="PSF2_N"/>
</dbReference>
<feature type="domain" description="GINS subunit" evidence="7">
    <location>
        <begin position="75"/>
        <end position="174"/>
    </location>
</feature>
<dbReference type="EMBL" id="BTGC01000008">
    <property type="protein sequence ID" value="GMM53163.1"/>
    <property type="molecule type" value="Genomic_DNA"/>
</dbReference>
<dbReference type="SUPFAM" id="SSF158573">
    <property type="entry name" value="GINS helical bundle-like"/>
    <property type="match status" value="1"/>
</dbReference>
<evidence type="ECO:0000256" key="2">
    <source>
        <dbReference type="ARBA" id="ARBA00010565"/>
    </source>
</evidence>
<evidence type="ECO:0000256" key="3">
    <source>
        <dbReference type="ARBA" id="ARBA00015139"/>
    </source>
</evidence>
<comment type="similarity">
    <text evidence="2 6">Belongs to the GINS2/PSF2 family.</text>
</comment>
<dbReference type="Pfam" id="PF25005">
    <property type="entry name" value="PSF2_N"/>
    <property type="match status" value="1"/>
</dbReference>
<proteinExistence type="inferred from homology"/>
<dbReference type="PANTHER" id="PTHR12772:SF0">
    <property type="entry name" value="DNA REPLICATION COMPLEX GINS PROTEIN PSF2"/>
    <property type="match status" value="1"/>
</dbReference>
<dbReference type="InterPro" id="IPR036224">
    <property type="entry name" value="GINS_bundle-like_dom_sf"/>
</dbReference>
<feature type="domain" description="DNA replication complex GINS protein PSF2 N-terminal" evidence="8">
    <location>
        <begin position="13"/>
        <end position="71"/>
    </location>
</feature>
<dbReference type="PANTHER" id="PTHR12772">
    <property type="entry name" value="DNA REPLICATION COMPLEX GINS PROTEIN PSF2"/>
    <property type="match status" value="1"/>
</dbReference>
<dbReference type="GO" id="GO:0006260">
    <property type="term" value="P:DNA replication"/>
    <property type="evidence" value="ECO:0007669"/>
    <property type="project" value="UniProtKB-KW"/>
</dbReference>
<accession>A0AAV5RP04</accession>
<dbReference type="CDD" id="cd11712">
    <property type="entry name" value="GINS_A_psf2"/>
    <property type="match status" value="1"/>
</dbReference>
<gene>
    <name evidence="9" type="ORF">DASB73_041260</name>
</gene>
<evidence type="ECO:0000313" key="9">
    <source>
        <dbReference type="EMBL" id="GMM53163.1"/>
    </source>
</evidence>
<dbReference type="GO" id="GO:0000811">
    <property type="term" value="C:GINS complex"/>
    <property type="evidence" value="ECO:0007669"/>
    <property type="project" value="TreeGrafter"/>
</dbReference>
<keyword evidence="4 6" id="KW-0235">DNA replication</keyword>
<evidence type="ECO:0000313" key="10">
    <source>
        <dbReference type="Proteomes" id="UP001362899"/>
    </source>
</evidence>
<comment type="caution">
    <text evidence="9">The sequence shown here is derived from an EMBL/GenBank/DDBJ whole genome shotgun (WGS) entry which is preliminary data.</text>
</comment>
<dbReference type="Proteomes" id="UP001362899">
    <property type="component" value="Unassembled WGS sequence"/>
</dbReference>
<organism evidence="9 10">
    <name type="scientific">Starmerella bacillaris</name>
    <name type="common">Yeast</name>
    <name type="synonym">Candida zemplinina</name>
    <dbReference type="NCBI Taxonomy" id="1247836"/>
    <lineage>
        <taxon>Eukaryota</taxon>
        <taxon>Fungi</taxon>
        <taxon>Dikarya</taxon>
        <taxon>Ascomycota</taxon>
        <taxon>Saccharomycotina</taxon>
        <taxon>Dipodascomycetes</taxon>
        <taxon>Dipodascales</taxon>
        <taxon>Trichomonascaceae</taxon>
        <taxon>Starmerella</taxon>
    </lineage>
</organism>
<dbReference type="SUPFAM" id="SSF160059">
    <property type="entry name" value="PriA/YqbF domain"/>
    <property type="match status" value="1"/>
</dbReference>
<dbReference type="InterPro" id="IPR007257">
    <property type="entry name" value="GINS_Psf2"/>
</dbReference>
<comment type="subcellular location">
    <subcellularLocation>
        <location evidence="1 6">Nucleus</location>
    </subcellularLocation>
</comment>
<evidence type="ECO:0000259" key="7">
    <source>
        <dbReference type="Pfam" id="PF05916"/>
    </source>
</evidence>
<protein>
    <recommendedName>
        <fullName evidence="3 6">DNA replication complex GINS protein PSF2</fullName>
    </recommendedName>
</protein>
<dbReference type="InterPro" id="IPR021151">
    <property type="entry name" value="GINS_A"/>
</dbReference>